<name>A0A3P3W8N4_9FLAO</name>
<dbReference type="OrthoDB" id="1094042at2"/>
<keyword evidence="2" id="KW-1185">Reference proteome</keyword>
<organism evidence="1 2">
    <name type="scientific">Paenimyroides tangerinum</name>
    <dbReference type="NCBI Taxonomy" id="2488728"/>
    <lineage>
        <taxon>Bacteria</taxon>
        <taxon>Pseudomonadati</taxon>
        <taxon>Bacteroidota</taxon>
        <taxon>Flavobacteriia</taxon>
        <taxon>Flavobacteriales</taxon>
        <taxon>Flavobacteriaceae</taxon>
        <taxon>Paenimyroides</taxon>
    </lineage>
</organism>
<sequence length="128" mass="13419">MGVVASLNNQKHGFDSSNDTIVVPRVFETVIGGRTLDTANFTPEVIPAGHVVIKEDATGNYKPMPVSGAAYAALPASHSVVGVVISTVETKKPFVGVCVRGTVNEAASLYPPTTAIKSALPLIRFIKE</sequence>
<evidence type="ECO:0000313" key="2">
    <source>
        <dbReference type="Proteomes" id="UP000275719"/>
    </source>
</evidence>
<dbReference type="EMBL" id="RQVQ01000010">
    <property type="protein sequence ID" value="RRJ91522.1"/>
    <property type="molecule type" value="Genomic_DNA"/>
</dbReference>
<accession>A0A3P3W8N4</accession>
<dbReference type="RefSeq" id="WP_125018415.1">
    <property type="nucleotide sequence ID" value="NZ_RQVQ01000010.1"/>
</dbReference>
<dbReference type="AlphaFoldDB" id="A0A3P3W8N4"/>
<evidence type="ECO:0000313" key="1">
    <source>
        <dbReference type="EMBL" id="RRJ91522.1"/>
    </source>
</evidence>
<protein>
    <submittedName>
        <fullName evidence="1">Uncharacterized protein</fullName>
    </submittedName>
</protein>
<proteinExistence type="predicted"/>
<dbReference type="Proteomes" id="UP000275719">
    <property type="component" value="Unassembled WGS sequence"/>
</dbReference>
<gene>
    <name evidence="1" type="ORF">EG240_05820</name>
</gene>
<reference evidence="1 2" key="1">
    <citation type="submission" date="2018-11" db="EMBL/GenBank/DDBJ databases">
        <title>Flavobacterium sp. nov., YIM 102701-2 draft genome.</title>
        <authorList>
            <person name="Li G."/>
            <person name="Jiang Y."/>
        </authorList>
    </citation>
    <scope>NUCLEOTIDE SEQUENCE [LARGE SCALE GENOMIC DNA]</scope>
    <source>
        <strain evidence="1 2">YIM 102701-2</strain>
    </source>
</reference>
<comment type="caution">
    <text evidence="1">The sequence shown here is derived from an EMBL/GenBank/DDBJ whole genome shotgun (WGS) entry which is preliminary data.</text>
</comment>